<organism evidence="1 2">
    <name type="scientific">Erwinia phage Hena1</name>
    <dbReference type="NCBI Taxonomy" id="2678601"/>
    <lineage>
        <taxon>Viruses</taxon>
        <taxon>Duplodnaviria</taxon>
        <taxon>Heunggongvirae</taxon>
        <taxon>Uroviricota</taxon>
        <taxon>Caudoviricetes</taxon>
        <taxon>Vequintavirinae</taxon>
        <taxon>Henunavirus</taxon>
        <taxon>Henunavirus hena1</taxon>
    </lineage>
</organism>
<accession>A0A6B9JIL6</accession>
<evidence type="ECO:0000313" key="1">
    <source>
        <dbReference type="EMBL" id="QGZ16417.1"/>
    </source>
</evidence>
<gene>
    <name evidence="1" type="ORF">Hena1_02670</name>
</gene>
<reference evidence="1 2" key="1">
    <citation type="submission" date="2019-11" db="EMBL/GenBank/DDBJ databases">
        <title>Characterization of a new Erwinia amylovora bacteriophage.</title>
        <authorList>
            <person name="Valentovich L.N."/>
            <person name="Akhremchuk A.E."/>
            <person name="Besarab N.V."/>
            <person name="Lagonenko A.L."/>
        </authorList>
    </citation>
    <scope>NUCLEOTIDE SEQUENCE [LARGE SCALE GENOMIC DNA]</scope>
</reference>
<dbReference type="Proteomes" id="UP000433183">
    <property type="component" value="Segment"/>
</dbReference>
<sequence length="87" mass="9260">MKNVVYQLSKTNLLAACGLACVVGFMSNTIFNGAGTLAFDADSVNITNNVIDVMQLAAYTMIKLSTVGRLTRYDLPPILGGLTSLML</sequence>
<dbReference type="EMBL" id="MN732867">
    <property type="protein sequence ID" value="QGZ16417.1"/>
    <property type="molecule type" value="Genomic_DNA"/>
</dbReference>
<proteinExistence type="predicted"/>
<name>A0A6B9JIL6_9CAUD</name>
<evidence type="ECO:0000313" key="2">
    <source>
        <dbReference type="Proteomes" id="UP000433183"/>
    </source>
</evidence>
<keyword evidence="2" id="KW-1185">Reference proteome</keyword>
<protein>
    <submittedName>
        <fullName evidence="1">Uncharacterized protein</fullName>
    </submittedName>
</protein>